<dbReference type="EMBL" id="JBJKFK010000314">
    <property type="protein sequence ID" value="KAL3317882.1"/>
    <property type="molecule type" value="Genomic_DNA"/>
</dbReference>
<evidence type="ECO:0000313" key="2">
    <source>
        <dbReference type="EMBL" id="KAL3317882.1"/>
    </source>
</evidence>
<feature type="domain" description="Peroxin/Ferlin" evidence="1">
    <location>
        <begin position="8"/>
        <end position="41"/>
    </location>
</feature>
<reference evidence="2 3" key="1">
    <citation type="submission" date="2024-11" db="EMBL/GenBank/DDBJ databases">
        <title>Adaptive evolution of stress response genes in parasites aligns with host niche diversity.</title>
        <authorList>
            <person name="Hahn C."/>
            <person name="Resl P."/>
        </authorList>
    </citation>
    <scope>NUCLEOTIDE SEQUENCE [LARGE SCALE GENOMIC DNA]</scope>
    <source>
        <strain evidence="2">EGGRZ-B1_66</strain>
        <tissue evidence="2">Body</tissue>
    </source>
</reference>
<proteinExistence type="predicted"/>
<organism evidence="2 3">
    <name type="scientific">Cichlidogyrus casuarinus</name>
    <dbReference type="NCBI Taxonomy" id="1844966"/>
    <lineage>
        <taxon>Eukaryota</taxon>
        <taxon>Metazoa</taxon>
        <taxon>Spiralia</taxon>
        <taxon>Lophotrochozoa</taxon>
        <taxon>Platyhelminthes</taxon>
        <taxon>Monogenea</taxon>
        <taxon>Monopisthocotylea</taxon>
        <taxon>Dactylogyridea</taxon>
        <taxon>Ancyrocephalidae</taxon>
        <taxon>Cichlidogyrus</taxon>
    </lineage>
</organism>
<name>A0ABD2QEB3_9PLAT</name>
<evidence type="ECO:0000259" key="1">
    <source>
        <dbReference type="SMART" id="SM00694"/>
    </source>
</evidence>
<dbReference type="SMART" id="SM00694">
    <property type="entry name" value="DysFC"/>
    <property type="match status" value="1"/>
</dbReference>
<keyword evidence="3" id="KW-1185">Reference proteome</keyword>
<dbReference type="InterPro" id="IPR006614">
    <property type="entry name" value="Peroxin/Ferlin"/>
</dbReference>
<evidence type="ECO:0000313" key="3">
    <source>
        <dbReference type="Proteomes" id="UP001626550"/>
    </source>
</evidence>
<dbReference type="GO" id="GO:0016020">
    <property type="term" value="C:membrane"/>
    <property type="evidence" value="ECO:0007669"/>
    <property type="project" value="UniProtKB-ARBA"/>
</dbReference>
<comment type="caution">
    <text evidence="2">The sequence shown here is derived from an EMBL/GenBank/DDBJ whole genome shotgun (WGS) entry which is preliminary data.</text>
</comment>
<sequence>MKIGTDEGWEYAMSFSSKFHDKERKMDSVRRRRWHRNLKPLTKDADNNLVISIGTGEKSKEHKIFKRHKVSDWND</sequence>
<dbReference type="AlphaFoldDB" id="A0ABD2QEB3"/>
<dbReference type="Proteomes" id="UP001626550">
    <property type="component" value="Unassembled WGS sequence"/>
</dbReference>
<protein>
    <recommendedName>
        <fullName evidence="1">Peroxin/Ferlin domain-containing protein</fullName>
    </recommendedName>
</protein>
<accession>A0ABD2QEB3</accession>
<gene>
    <name evidence="2" type="ORF">Ciccas_003459</name>
</gene>